<dbReference type="GO" id="GO:0008800">
    <property type="term" value="F:beta-lactamase activity"/>
    <property type="evidence" value="ECO:0007669"/>
    <property type="project" value="UniProtKB-EC"/>
</dbReference>
<proteinExistence type="predicted"/>
<dbReference type="PANTHER" id="PTHR35333">
    <property type="entry name" value="BETA-LACTAMASE"/>
    <property type="match status" value="1"/>
</dbReference>
<dbReference type="PANTHER" id="PTHR35333:SF5">
    <property type="entry name" value="CONSERVED LIPOPROTEIN LPQF-RELATED"/>
    <property type="match status" value="1"/>
</dbReference>
<protein>
    <recommendedName>
        <fullName evidence="2">Penicillinase</fullName>
    </recommendedName>
</protein>
<dbReference type="InterPro" id="IPR012338">
    <property type="entry name" value="Beta-lactam/transpept-like"/>
</dbReference>
<comment type="caution">
    <text evidence="4">The sequence shown here is derived from an EMBL/GenBank/DDBJ whole genome shotgun (WGS) entry which is preliminary data.</text>
</comment>
<dbReference type="InterPro" id="IPR006311">
    <property type="entry name" value="TAT_signal"/>
</dbReference>
<dbReference type="PROSITE" id="PS51318">
    <property type="entry name" value="TAT"/>
    <property type="match status" value="1"/>
</dbReference>
<dbReference type="InterPro" id="IPR000871">
    <property type="entry name" value="Beta-lactam_class-A"/>
</dbReference>
<comment type="catalytic activity">
    <reaction evidence="1">
        <text>a beta-lactam + H2O = a substituted beta-amino acid</text>
        <dbReference type="Rhea" id="RHEA:20401"/>
        <dbReference type="ChEBI" id="CHEBI:15377"/>
        <dbReference type="ChEBI" id="CHEBI:35627"/>
        <dbReference type="ChEBI" id="CHEBI:140347"/>
        <dbReference type="EC" id="3.5.2.6"/>
    </reaction>
</comment>
<evidence type="ECO:0000313" key="5">
    <source>
        <dbReference type="Proteomes" id="UP000534186"/>
    </source>
</evidence>
<dbReference type="AlphaFoldDB" id="A0A7Y9NMD1"/>
<dbReference type="GO" id="GO:0030655">
    <property type="term" value="P:beta-lactam antibiotic catabolic process"/>
    <property type="evidence" value="ECO:0007669"/>
    <property type="project" value="InterPro"/>
</dbReference>
<evidence type="ECO:0000256" key="1">
    <source>
        <dbReference type="ARBA" id="ARBA00001526"/>
    </source>
</evidence>
<dbReference type="GO" id="GO:0046677">
    <property type="term" value="P:response to antibiotic"/>
    <property type="evidence" value="ECO:0007669"/>
    <property type="project" value="InterPro"/>
</dbReference>
<reference evidence="4 5" key="1">
    <citation type="submission" date="2020-07" db="EMBL/GenBank/DDBJ databases">
        <title>Genomic Encyclopedia of Type Strains, Phase IV (KMG-V): Genome sequencing to study the core and pangenomes of soil and plant-associated prokaryotes.</title>
        <authorList>
            <person name="Whitman W."/>
        </authorList>
    </citation>
    <scope>NUCLEOTIDE SEQUENCE [LARGE SCALE GENOMIC DNA]</scope>
    <source>
        <strain evidence="4 5">M8UP30</strain>
    </source>
</reference>
<evidence type="ECO:0000259" key="3">
    <source>
        <dbReference type="Pfam" id="PF13354"/>
    </source>
</evidence>
<organism evidence="4 5">
    <name type="scientific">Tunturiibacter lichenicola</name>
    <dbReference type="NCBI Taxonomy" id="2051959"/>
    <lineage>
        <taxon>Bacteria</taxon>
        <taxon>Pseudomonadati</taxon>
        <taxon>Acidobacteriota</taxon>
        <taxon>Terriglobia</taxon>
        <taxon>Terriglobales</taxon>
        <taxon>Acidobacteriaceae</taxon>
        <taxon>Tunturiibacter</taxon>
    </lineage>
</organism>
<evidence type="ECO:0000256" key="2">
    <source>
        <dbReference type="ARBA" id="ARBA00030171"/>
    </source>
</evidence>
<accession>A0A7Y9NMD1</accession>
<keyword evidence="4" id="KW-0378">Hydrolase</keyword>
<sequence length="333" mass="35805">MLNSRREFLVKSAAAVGTMQVARPAMAAEDKATPDAILSLFKGLPGDVAVKIYAPAVNGKPEFLAELNSAKTMFVGSAIKTFILCEALRQVDAPDVVQTLKARQLSLDASVWSLDSAMFNPPNLIGKVSERTALEAMIMHSDNTGTDMCLKHVGPEKVREFVTSAGLKSCMIPESTRSLFGYLLGAKDYRTFSWEDLGAAANQTMVNVPMNNVQTMACSADDLVSYYSRALQGGFFKAKETLNEFRRVLSLGDAIWLLPLPLGVSAFVKGGSIDVPGFHALCAPGAMLFDGRWVYFCLTINWEAKDVADPATAGAFAAAASRALSLVKDKLST</sequence>
<dbReference type="EMBL" id="JACCCV010000001">
    <property type="protein sequence ID" value="NYF52041.1"/>
    <property type="molecule type" value="Genomic_DNA"/>
</dbReference>
<dbReference type="Proteomes" id="UP000534186">
    <property type="component" value="Unassembled WGS sequence"/>
</dbReference>
<dbReference type="Pfam" id="PF13354">
    <property type="entry name" value="Beta-lactamase2"/>
    <property type="match status" value="1"/>
</dbReference>
<evidence type="ECO:0000313" key="4">
    <source>
        <dbReference type="EMBL" id="NYF52041.1"/>
    </source>
</evidence>
<dbReference type="InterPro" id="IPR045155">
    <property type="entry name" value="Beta-lactam_cat"/>
</dbReference>
<gene>
    <name evidence="4" type="ORF">HDF12_002406</name>
</gene>
<name>A0A7Y9NMD1_9BACT</name>
<feature type="domain" description="Beta-lactamase class A catalytic" evidence="3">
    <location>
        <begin position="62"/>
        <end position="185"/>
    </location>
</feature>
<dbReference type="SUPFAM" id="SSF56601">
    <property type="entry name" value="beta-lactamase/transpeptidase-like"/>
    <property type="match status" value="1"/>
</dbReference>
<dbReference type="Gene3D" id="3.40.710.10">
    <property type="entry name" value="DD-peptidase/beta-lactamase superfamily"/>
    <property type="match status" value="1"/>
</dbReference>